<gene>
    <name evidence="16" type="ORF">BET10_09625</name>
</gene>
<feature type="signal peptide" evidence="12">
    <location>
        <begin position="1"/>
        <end position="21"/>
    </location>
</feature>
<evidence type="ECO:0000313" key="16">
    <source>
        <dbReference type="EMBL" id="OHU91112.1"/>
    </source>
</evidence>
<dbReference type="InterPro" id="IPR014782">
    <property type="entry name" value="Peptidase_M1_dom"/>
</dbReference>
<dbReference type="GO" id="GO:0043171">
    <property type="term" value="P:peptide catabolic process"/>
    <property type="evidence" value="ECO:0007669"/>
    <property type="project" value="TreeGrafter"/>
</dbReference>
<keyword evidence="17" id="KW-1185">Reference proteome</keyword>
<dbReference type="Pfam" id="PF01433">
    <property type="entry name" value="Peptidase_M1"/>
    <property type="match status" value="1"/>
</dbReference>
<dbReference type="Gene3D" id="2.60.40.1910">
    <property type="match status" value="1"/>
</dbReference>
<dbReference type="GO" id="GO:0070006">
    <property type="term" value="F:metalloaminopeptidase activity"/>
    <property type="evidence" value="ECO:0007669"/>
    <property type="project" value="TreeGrafter"/>
</dbReference>
<dbReference type="Proteomes" id="UP000179786">
    <property type="component" value="Unassembled WGS sequence"/>
</dbReference>
<dbReference type="RefSeq" id="WP_070984703.1">
    <property type="nucleotide sequence ID" value="NZ_MKJU01000025.1"/>
</dbReference>
<comment type="cofactor">
    <cofactor evidence="2">
        <name>Zn(2+)</name>
        <dbReference type="ChEBI" id="CHEBI:29105"/>
    </cofactor>
</comment>
<reference evidence="16 17" key="1">
    <citation type="submission" date="2016-09" db="EMBL/GenBank/DDBJ databases">
        <title>Pseudoalteromonas amylolytica sp. nov., isolated from the surface seawater.</title>
        <authorList>
            <person name="Wu Y.-H."/>
            <person name="Cheng H."/>
            <person name="Jin X.-B."/>
            <person name="Wang C.-S."/>
            <person name="Xu X.-W."/>
        </authorList>
    </citation>
    <scope>NUCLEOTIDE SEQUENCE [LARGE SCALE GENOMIC DNA]</scope>
    <source>
        <strain evidence="16 17">JW1</strain>
    </source>
</reference>
<keyword evidence="10" id="KW-0862">Zinc</keyword>
<dbReference type="EC" id="3.4.11.2" evidence="4"/>
<dbReference type="STRING" id="1859457.BET10_09625"/>
<dbReference type="OrthoDB" id="100605at2"/>
<evidence type="ECO:0000259" key="15">
    <source>
        <dbReference type="Pfam" id="PF17900"/>
    </source>
</evidence>
<dbReference type="SUPFAM" id="SSF63737">
    <property type="entry name" value="Leukotriene A4 hydrolase N-terminal domain"/>
    <property type="match status" value="1"/>
</dbReference>
<dbReference type="SUPFAM" id="SSF55486">
    <property type="entry name" value="Metalloproteases ('zincins'), catalytic domain"/>
    <property type="match status" value="1"/>
</dbReference>
<dbReference type="InterPro" id="IPR042097">
    <property type="entry name" value="Aminopeptidase_N-like_N_sf"/>
</dbReference>
<evidence type="ECO:0000256" key="10">
    <source>
        <dbReference type="ARBA" id="ARBA00022833"/>
    </source>
</evidence>
<dbReference type="Gene3D" id="1.25.50.20">
    <property type="match status" value="1"/>
</dbReference>
<evidence type="ECO:0000256" key="9">
    <source>
        <dbReference type="ARBA" id="ARBA00022801"/>
    </source>
</evidence>
<keyword evidence="12" id="KW-0732">Signal</keyword>
<dbReference type="GO" id="GO:0005737">
    <property type="term" value="C:cytoplasm"/>
    <property type="evidence" value="ECO:0007669"/>
    <property type="project" value="TreeGrafter"/>
</dbReference>
<evidence type="ECO:0000256" key="8">
    <source>
        <dbReference type="ARBA" id="ARBA00022723"/>
    </source>
</evidence>
<dbReference type="AlphaFoldDB" id="A0A1S1MUB4"/>
<keyword evidence="9" id="KW-0378">Hydrolase</keyword>
<dbReference type="GO" id="GO:0016285">
    <property type="term" value="F:alanyl aminopeptidase activity"/>
    <property type="evidence" value="ECO:0007669"/>
    <property type="project" value="UniProtKB-EC"/>
</dbReference>
<dbReference type="Pfam" id="PF17900">
    <property type="entry name" value="Peptidase_M1_N"/>
    <property type="match status" value="1"/>
</dbReference>
<accession>A0A1S1MUB4</accession>
<feature type="domain" description="ERAP1-like C-terminal" evidence="14">
    <location>
        <begin position="544"/>
        <end position="815"/>
    </location>
</feature>
<evidence type="ECO:0000256" key="5">
    <source>
        <dbReference type="ARBA" id="ARBA00015611"/>
    </source>
</evidence>
<dbReference type="GO" id="GO:0006508">
    <property type="term" value="P:proteolysis"/>
    <property type="evidence" value="ECO:0007669"/>
    <property type="project" value="UniProtKB-KW"/>
</dbReference>
<dbReference type="PANTHER" id="PTHR11533">
    <property type="entry name" value="PROTEASE M1 ZINC METALLOPROTEASE"/>
    <property type="match status" value="1"/>
</dbReference>
<dbReference type="GO" id="GO:0016020">
    <property type="term" value="C:membrane"/>
    <property type="evidence" value="ECO:0007669"/>
    <property type="project" value="TreeGrafter"/>
</dbReference>
<keyword evidence="6" id="KW-0031">Aminopeptidase</keyword>
<evidence type="ECO:0000256" key="7">
    <source>
        <dbReference type="ARBA" id="ARBA00022670"/>
    </source>
</evidence>
<keyword evidence="7" id="KW-0645">Protease</keyword>
<dbReference type="Gene3D" id="2.60.40.1730">
    <property type="entry name" value="tricorn interacting facor f3 domain"/>
    <property type="match status" value="1"/>
</dbReference>
<organism evidence="16 17">
    <name type="scientific">Pseudoalteromonas amylolytica</name>
    <dbReference type="NCBI Taxonomy" id="1859457"/>
    <lineage>
        <taxon>Bacteria</taxon>
        <taxon>Pseudomonadati</taxon>
        <taxon>Pseudomonadota</taxon>
        <taxon>Gammaproteobacteria</taxon>
        <taxon>Alteromonadales</taxon>
        <taxon>Pseudoalteromonadaceae</taxon>
        <taxon>Pseudoalteromonas</taxon>
    </lineage>
</organism>
<comment type="caution">
    <text evidence="16">The sequence shown here is derived from an EMBL/GenBank/DDBJ whole genome shotgun (WGS) entry which is preliminary data.</text>
</comment>
<evidence type="ECO:0000256" key="3">
    <source>
        <dbReference type="ARBA" id="ARBA00010136"/>
    </source>
</evidence>
<dbReference type="PANTHER" id="PTHR11533:SF174">
    <property type="entry name" value="PUROMYCIN-SENSITIVE AMINOPEPTIDASE-RELATED"/>
    <property type="match status" value="1"/>
</dbReference>
<comment type="catalytic activity">
    <reaction evidence="1">
        <text>Release of an N-terminal amino acid, Xaa-|-Yaa- from a peptide, amide or arylamide. Xaa is preferably Ala, but may be most amino acids including Pro (slow action). When a terminal hydrophobic residue is followed by a prolyl residue, the two may be released as an intact Xaa-Pro dipeptide.</text>
        <dbReference type="EC" id="3.4.11.2"/>
    </reaction>
</comment>
<feature type="chain" id="PRO_5010349145" description="Aminopeptidase N" evidence="12">
    <location>
        <begin position="22"/>
        <end position="837"/>
    </location>
</feature>
<evidence type="ECO:0000256" key="12">
    <source>
        <dbReference type="SAM" id="SignalP"/>
    </source>
</evidence>
<evidence type="ECO:0000256" key="6">
    <source>
        <dbReference type="ARBA" id="ARBA00022438"/>
    </source>
</evidence>
<dbReference type="Gene3D" id="1.10.390.10">
    <property type="entry name" value="Neutral Protease Domain 2"/>
    <property type="match status" value="1"/>
</dbReference>
<evidence type="ECO:0000256" key="2">
    <source>
        <dbReference type="ARBA" id="ARBA00001947"/>
    </source>
</evidence>
<dbReference type="GO" id="GO:0042277">
    <property type="term" value="F:peptide binding"/>
    <property type="evidence" value="ECO:0007669"/>
    <property type="project" value="TreeGrafter"/>
</dbReference>
<feature type="domain" description="Aminopeptidase N-like N-terminal" evidence="15">
    <location>
        <begin position="38"/>
        <end position="203"/>
    </location>
</feature>
<evidence type="ECO:0000259" key="13">
    <source>
        <dbReference type="Pfam" id="PF01433"/>
    </source>
</evidence>
<sequence>MIYSRFLFVVLSSLVMYAAHASAYRLPENISLERQSVALILSPEQSEFSGHTRLYLAVAQSSDTVAYHARDLDIKSVELTHNGKTMALPIMQPNEFDIVTHRLAQPIVGQAKLSIHYSGKITHKTMGLFVAGQQSGSPYIFSQFQEMEARTVFPGFDAPDKKTRFEFSVNIPKQYDAKHNTPVISSEIKGQRKLIRFAPSHKIYSDVLALAVGEFHSVALKGTALNSFVHAPKSIALNLPEDMNELVSSTVQFMEDYLQYPFPYSKLDFFVAPIDGLAAMENVGLIALNSHQIPAQDADGFAMCRFRKLIAHEVAHMWFGNDITMSWYNDYWMNESFAEFFAAKVVQARYPKSAGCTFNPQSASFADDTHSARALRSGVKYRGDNEAIGQLAYHKGRSVLEMAELALGNEVFKTQMRAYVKGVAGGNTSAPAFTQYFAKTPWFAAFINSFITQSNYPLLTLSKQNGQVYIQQTSFDSSQEKLWTIPLSVKIWDGKVLKTQQVVLDKPRMAINNVPATAQLFLDSNGVGYFRYLDNLDNGGFVVEQLTRAERASYVDNQEALARAAKIDFMSYVDSLIHLINTLPRGAVEVSNALSTLQDTFVTLIPESLSDEYAHYLTSQLPKIDNWQSVLANQNGDLWLELYGVNLRANSAILAAQKAYKNASLSELTHRTAVLRVMVANADEQAYQTLLSQFSQSERQVKEDLLDTLGYGNTISQIKAFYDLLLSDASYGHDLDYRFQYPAFTPKHRAYAGEYIRSHKDAISKRIADDKLQWFPYNFITACSAKEAALVKNTFADWQDVQGLDAKLNIVLEVINECDNNAKRNLQSVKKRLASMR</sequence>
<keyword evidence="8" id="KW-0479">Metal-binding</keyword>
<dbReference type="PRINTS" id="PR00756">
    <property type="entry name" value="ALADIPTASE"/>
</dbReference>
<evidence type="ECO:0000256" key="11">
    <source>
        <dbReference type="ARBA" id="ARBA00023049"/>
    </source>
</evidence>
<dbReference type="Pfam" id="PF11838">
    <property type="entry name" value="ERAP1_C"/>
    <property type="match status" value="1"/>
</dbReference>
<dbReference type="InterPro" id="IPR024571">
    <property type="entry name" value="ERAP1-like_C_dom"/>
</dbReference>
<dbReference type="InterPro" id="IPR045357">
    <property type="entry name" value="Aminopeptidase_N-like_N"/>
</dbReference>
<keyword evidence="11" id="KW-0482">Metalloprotease</keyword>
<dbReference type="GO" id="GO:0005615">
    <property type="term" value="C:extracellular space"/>
    <property type="evidence" value="ECO:0007669"/>
    <property type="project" value="TreeGrafter"/>
</dbReference>
<proteinExistence type="inferred from homology"/>
<dbReference type="GO" id="GO:0008270">
    <property type="term" value="F:zinc ion binding"/>
    <property type="evidence" value="ECO:0007669"/>
    <property type="project" value="InterPro"/>
</dbReference>
<evidence type="ECO:0000256" key="1">
    <source>
        <dbReference type="ARBA" id="ARBA00000098"/>
    </source>
</evidence>
<dbReference type="InterPro" id="IPR050344">
    <property type="entry name" value="Peptidase_M1_aminopeptidases"/>
</dbReference>
<dbReference type="EMBL" id="MKJU01000025">
    <property type="protein sequence ID" value="OHU91112.1"/>
    <property type="molecule type" value="Genomic_DNA"/>
</dbReference>
<evidence type="ECO:0000256" key="4">
    <source>
        <dbReference type="ARBA" id="ARBA00012564"/>
    </source>
</evidence>
<dbReference type="InterPro" id="IPR027268">
    <property type="entry name" value="Peptidase_M4/M1_CTD_sf"/>
</dbReference>
<name>A0A1S1MUB4_9GAMM</name>
<feature type="domain" description="Peptidase M1 membrane alanine aminopeptidase" evidence="13">
    <location>
        <begin position="247"/>
        <end position="439"/>
    </location>
</feature>
<evidence type="ECO:0000259" key="14">
    <source>
        <dbReference type="Pfam" id="PF11838"/>
    </source>
</evidence>
<evidence type="ECO:0000313" key="17">
    <source>
        <dbReference type="Proteomes" id="UP000179786"/>
    </source>
</evidence>
<protein>
    <recommendedName>
        <fullName evidence="5">Aminopeptidase N</fullName>
        <ecNumber evidence="4">3.4.11.2</ecNumber>
    </recommendedName>
</protein>
<dbReference type="InterPro" id="IPR001930">
    <property type="entry name" value="Peptidase_M1"/>
</dbReference>
<comment type="similarity">
    <text evidence="3">Belongs to the peptidase M1 family.</text>
</comment>